<keyword evidence="1" id="KW-0813">Transport</keyword>
<dbReference type="CDD" id="cd13922">
    <property type="entry name" value="Azurin"/>
    <property type="match status" value="1"/>
</dbReference>
<organism evidence="6">
    <name type="scientific">marine metagenome</name>
    <dbReference type="NCBI Taxonomy" id="408172"/>
    <lineage>
        <taxon>unclassified sequences</taxon>
        <taxon>metagenomes</taxon>
        <taxon>ecological metagenomes</taxon>
    </lineage>
</organism>
<dbReference type="Gene3D" id="2.60.40.420">
    <property type="entry name" value="Cupredoxins - blue copper proteins"/>
    <property type="match status" value="1"/>
</dbReference>
<evidence type="ECO:0000259" key="5">
    <source>
        <dbReference type="Pfam" id="PF00127"/>
    </source>
</evidence>
<dbReference type="GO" id="GO:0009055">
    <property type="term" value="F:electron transfer activity"/>
    <property type="evidence" value="ECO:0007669"/>
    <property type="project" value="InterPro"/>
</dbReference>
<dbReference type="EMBL" id="UINC01005045">
    <property type="protein sequence ID" value="SVA18683.1"/>
    <property type="molecule type" value="Genomic_DNA"/>
</dbReference>
<dbReference type="InterPro" id="IPR000923">
    <property type="entry name" value="BlueCu_1"/>
</dbReference>
<name>A0A381TX03_9ZZZZ</name>
<keyword evidence="2" id="KW-0479">Metal-binding</keyword>
<sequence length="168" mass="19013">MTMKPINFYLIIVIVLVGCNQKSKKEKFQYERVQENSSEVIQNNDLQNTVILNSNDAMLFDKKVIKVSYGENITLTLNHVGKIGKDFMGHNFVLLKKGVDVDDFAQRAILARDNEYIPEGDEIIVTTKMLGGGESDTIVFDAPEPGKYIFICTFPGHYQLMQGEFIVI</sequence>
<keyword evidence="4" id="KW-0186">Copper</keyword>
<dbReference type="AlphaFoldDB" id="A0A381TX03"/>
<dbReference type="InterPro" id="IPR014068">
    <property type="entry name" value="Azurin"/>
</dbReference>
<evidence type="ECO:0000256" key="1">
    <source>
        <dbReference type="ARBA" id="ARBA00022448"/>
    </source>
</evidence>
<accession>A0A381TX03</accession>
<proteinExistence type="predicted"/>
<dbReference type="InterPro" id="IPR028871">
    <property type="entry name" value="BlueCu_1_BS"/>
</dbReference>
<keyword evidence="3" id="KW-0249">Electron transport</keyword>
<dbReference type="PANTHER" id="PTHR38439">
    <property type="entry name" value="AURACYANIN-B"/>
    <property type="match status" value="1"/>
</dbReference>
<protein>
    <recommendedName>
        <fullName evidence="5">Blue (type 1) copper domain-containing protein</fullName>
    </recommendedName>
</protein>
<feature type="domain" description="Blue (type 1) copper" evidence="5">
    <location>
        <begin position="53"/>
        <end position="167"/>
    </location>
</feature>
<dbReference type="Pfam" id="PF00127">
    <property type="entry name" value="Copper-bind"/>
    <property type="match status" value="1"/>
</dbReference>
<gene>
    <name evidence="6" type="ORF">METZ01_LOCUS71537</name>
</gene>
<evidence type="ECO:0000256" key="3">
    <source>
        <dbReference type="ARBA" id="ARBA00022982"/>
    </source>
</evidence>
<dbReference type="PANTHER" id="PTHR38439:SF2">
    <property type="entry name" value="OUTER MEMBRANE PROTEIN H.8"/>
    <property type="match status" value="1"/>
</dbReference>
<evidence type="ECO:0000256" key="2">
    <source>
        <dbReference type="ARBA" id="ARBA00022723"/>
    </source>
</evidence>
<dbReference type="InterPro" id="IPR008972">
    <property type="entry name" value="Cupredoxin"/>
</dbReference>
<evidence type="ECO:0000256" key="4">
    <source>
        <dbReference type="ARBA" id="ARBA00023008"/>
    </source>
</evidence>
<dbReference type="PROSITE" id="PS00196">
    <property type="entry name" value="COPPER_BLUE"/>
    <property type="match status" value="1"/>
</dbReference>
<reference evidence="6" key="1">
    <citation type="submission" date="2018-05" db="EMBL/GenBank/DDBJ databases">
        <authorList>
            <person name="Lanie J.A."/>
            <person name="Ng W.-L."/>
            <person name="Kazmierczak K.M."/>
            <person name="Andrzejewski T.M."/>
            <person name="Davidsen T.M."/>
            <person name="Wayne K.J."/>
            <person name="Tettelin H."/>
            <person name="Glass J.I."/>
            <person name="Rusch D."/>
            <person name="Podicherti R."/>
            <person name="Tsui H.-C.T."/>
            <person name="Winkler M.E."/>
        </authorList>
    </citation>
    <scope>NUCLEOTIDE SEQUENCE</scope>
</reference>
<dbReference type="GO" id="GO:0005507">
    <property type="term" value="F:copper ion binding"/>
    <property type="evidence" value="ECO:0007669"/>
    <property type="project" value="InterPro"/>
</dbReference>
<dbReference type="InterPro" id="IPR050845">
    <property type="entry name" value="Cu-binding_ET"/>
</dbReference>
<evidence type="ECO:0000313" key="6">
    <source>
        <dbReference type="EMBL" id="SVA18683.1"/>
    </source>
</evidence>
<dbReference type="SUPFAM" id="SSF49503">
    <property type="entry name" value="Cupredoxins"/>
    <property type="match status" value="1"/>
</dbReference>
<dbReference type="PROSITE" id="PS51257">
    <property type="entry name" value="PROKAR_LIPOPROTEIN"/>
    <property type="match status" value="1"/>
</dbReference>